<evidence type="ECO:0000313" key="2">
    <source>
        <dbReference type="Proteomes" id="UP000093000"/>
    </source>
</evidence>
<keyword evidence="2" id="KW-1185">Reference proteome</keyword>
<comment type="caution">
    <text evidence="1">The sequence shown here is derived from an EMBL/GenBank/DDBJ whole genome shotgun (WGS) entry which is preliminary data.</text>
</comment>
<sequence>MTEVATLVLPSTIDEFINFSSQLNVLYNLTCLYDEFVVKLESENQDKEWKLLSYDSISQMYDLKTTLVTKATSADMSTTTTNN</sequence>
<dbReference type="InParanoid" id="A0A1C7MVA3"/>
<reference evidence="1 2" key="1">
    <citation type="submission" date="2016-03" db="EMBL/GenBank/DDBJ databases">
        <title>Choanephora cucurbitarum.</title>
        <authorList>
            <person name="Min B."/>
            <person name="Park H."/>
            <person name="Park J.-H."/>
            <person name="Shin H.-D."/>
            <person name="Choi I.-G."/>
        </authorList>
    </citation>
    <scope>NUCLEOTIDE SEQUENCE [LARGE SCALE GENOMIC DNA]</scope>
    <source>
        <strain evidence="1 2">KUS-F28377</strain>
    </source>
</reference>
<gene>
    <name evidence="1" type="ORF">A0J61_11149</name>
</gene>
<protein>
    <submittedName>
        <fullName evidence="1">Uncharacterized protein</fullName>
    </submittedName>
</protein>
<accession>A0A1C7MVA3</accession>
<organism evidence="1 2">
    <name type="scientific">Choanephora cucurbitarum</name>
    <dbReference type="NCBI Taxonomy" id="101091"/>
    <lineage>
        <taxon>Eukaryota</taxon>
        <taxon>Fungi</taxon>
        <taxon>Fungi incertae sedis</taxon>
        <taxon>Mucoromycota</taxon>
        <taxon>Mucoromycotina</taxon>
        <taxon>Mucoromycetes</taxon>
        <taxon>Mucorales</taxon>
        <taxon>Mucorineae</taxon>
        <taxon>Choanephoraceae</taxon>
        <taxon>Choanephoroideae</taxon>
        <taxon>Choanephora</taxon>
    </lineage>
</organism>
<name>A0A1C7MVA3_9FUNG</name>
<dbReference type="Proteomes" id="UP000093000">
    <property type="component" value="Unassembled WGS sequence"/>
</dbReference>
<dbReference type="EMBL" id="LUGH01001716">
    <property type="protein sequence ID" value="OBZ80801.1"/>
    <property type="molecule type" value="Genomic_DNA"/>
</dbReference>
<dbReference type="AlphaFoldDB" id="A0A1C7MVA3"/>
<proteinExistence type="predicted"/>
<evidence type="ECO:0000313" key="1">
    <source>
        <dbReference type="EMBL" id="OBZ80801.1"/>
    </source>
</evidence>